<gene>
    <name evidence="13" type="ORF">Mth01_11520</name>
</gene>
<comment type="similarity">
    <text evidence="2 12">Belongs to the glycosyl hydrolase 1 family.</text>
</comment>
<dbReference type="Gene3D" id="3.20.20.80">
    <property type="entry name" value="Glycosidases"/>
    <property type="match status" value="1"/>
</dbReference>
<evidence type="ECO:0000256" key="12">
    <source>
        <dbReference type="RuleBase" id="RU361175"/>
    </source>
</evidence>
<evidence type="ECO:0000256" key="7">
    <source>
        <dbReference type="ARBA" id="ARBA00023295"/>
    </source>
</evidence>
<dbReference type="FunFam" id="3.20.20.80:FF:000004">
    <property type="entry name" value="Beta-glucosidase 6-phospho-beta-glucosidase"/>
    <property type="match status" value="1"/>
</dbReference>
<evidence type="ECO:0000256" key="10">
    <source>
        <dbReference type="PIRSR" id="PIRSR617736-2"/>
    </source>
</evidence>
<dbReference type="NCBIfam" id="TIGR03356">
    <property type="entry name" value="BGL"/>
    <property type="match status" value="1"/>
</dbReference>
<feature type="binding site" evidence="10">
    <location>
        <position position="179"/>
    </location>
    <ligand>
        <name>substrate</name>
    </ligand>
</feature>
<feature type="binding site" evidence="10">
    <location>
        <begin position="421"/>
        <end position="422"/>
    </location>
    <ligand>
        <name>substrate</name>
    </ligand>
</feature>
<dbReference type="InterPro" id="IPR017736">
    <property type="entry name" value="Glyco_hydro_1_beta-glucosidase"/>
</dbReference>
<evidence type="ECO:0000256" key="9">
    <source>
        <dbReference type="PIRSR" id="PIRSR617736-1"/>
    </source>
</evidence>
<organism evidence="13 14">
    <name type="scientific">Sphaerimonospora thailandensis</name>
    <dbReference type="NCBI Taxonomy" id="795644"/>
    <lineage>
        <taxon>Bacteria</taxon>
        <taxon>Bacillati</taxon>
        <taxon>Actinomycetota</taxon>
        <taxon>Actinomycetes</taxon>
        <taxon>Streptosporangiales</taxon>
        <taxon>Streptosporangiaceae</taxon>
        <taxon>Sphaerimonospora</taxon>
    </lineage>
</organism>
<comment type="catalytic activity">
    <reaction evidence="1 12">
        <text>Hydrolysis of terminal, non-reducing beta-D-glucosyl residues with release of beta-D-glucose.</text>
        <dbReference type="EC" id="3.2.1.21"/>
    </reaction>
</comment>
<protein>
    <recommendedName>
        <fullName evidence="3 12">Beta-glucosidase</fullName>
        <ecNumber evidence="3 12">3.2.1.21</ecNumber>
    </recommendedName>
</protein>
<feature type="binding site" evidence="10">
    <location>
        <position position="304"/>
    </location>
    <ligand>
        <name>substrate</name>
    </ligand>
</feature>
<dbReference type="AlphaFoldDB" id="A0A8J3VXF4"/>
<evidence type="ECO:0000256" key="8">
    <source>
        <dbReference type="ARBA" id="ARBA00023326"/>
    </source>
</evidence>
<feature type="binding site" evidence="10">
    <location>
        <position position="135"/>
    </location>
    <ligand>
        <name>substrate</name>
    </ligand>
</feature>
<feature type="active site" description="Nucleophile" evidence="9 11">
    <location>
        <position position="368"/>
    </location>
</feature>
<comment type="caution">
    <text evidence="13">The sequence shown here is derived from an EMBL/GenBank/DDBJ whole genome shotgun (WGS) entry which is preliminary data.</text>
</comment>
<dbReference type="PROSITE" id="PS00653">
    <property type="entry name" value="GLYCOSYL_HYDROL_F1_2"/>
    <property type="match status" value="1"/>
</dbReference>
<proteinExistence type="inferred from homology"/>
<evidence type="ECO:0000256" key="6">
    <source>
        <dbReference type="ARBA" id="ARBA00023277"/>
    </source>
</evidence>
<feature type="binding site" evidence="10">
    <location>
        <position position="414"/>
    </location>
    <ligand>
        <name>substrate</name>
    </ligand>
</feature>
<dbReference type="InterPro" id="IPR001360">
    <property type="entry name" value="Glyco_hydro_1"/>
</dbReference>
<dbReference type="GO" id="GO:0030245">
    <property type="term" value="P:cellulose catabolic process"/>
    <property type="evidence" value="ECO:0007669"/>
    <property type="project" value="UniProtKB-KW"/>
</dbReference>
<dbReference type="GO" id="GO:0008422">
    <property type="term" value="F:beta-glucosidase activity"/>
    <property type="evidence" value="ECO:0007669"/>
    <property type="project" value="UniProtKB-EC"/>
</dbReference>
<feature type="active site" description="Proton donor" evidence="9">
    <location>
        <position position="180"/>
    </location>
</feature>
<dbReference type="GO" id="GO:0005829">
    <property type="term" value="C:cytosol"/>
    <property type="evidence" value="ECO:0007669"/>
    <property type="project" value="TreeGrafter"/>
</dbReference>
<dbReference type="InterPro" id="IPR017853">
    <property type="entry name" value="GH"/>
</dbReference>
<accession>A0A8J3VXF4</accession>
<dbReference type="Proteomes" id="UP000610966">
    <property type="component" value="Unassembled WGS sequence"/>
</dbReference>
<dbReference type="PANTHER" id="PTHR10353">
    <property type="entry name" value="GLYCOSYL HYDROLASE"/>
    <property type="match status" value="1"/>
</dbReference>
<keyword evidence="4 12" id="KW-0378">Hydrolase</keyword>
<evidence type="ECO:0000256" key="1">
    <source>
        <dbReference type="ARBA" id="ARBA00000448"/>
    </source>
</evidence>
<name>A0A8J3VXF4_9ACTN</name>
<dbReference type="EMBL" id="BOOG01000011">
    <property type="protein sequence ID" value="GIH68899.1"/>
    <property type="molecule type" value="Genomic_DNA"/>
</dbReference>
<keyword evidence="8" id="KW-0624">Polysaccharide degradation</keyword>
<keyword evidence="7 12" id="KW-0326">Glycosidase</keyword>
<evidence type="ECO:0000256" key="4">
    <source>
        <dbReference type="ARBA" id="ARBA00022801"/>
    </source>
</evidence>
<dbReference type="EC" id="3.2.1.21" evidence="3 12"/>
<keyword evidence="6" id="KW-0119">Carbohydrate metabolism</keyword>
<keyword evidence="14" id="KW-1185">Reference proteome</keyword>
<feature type="binding site" evidence="10">
    <location>
        <position position="34"/>
    </location>
    <ligand>
        <name>substrate</name>
    </ligand>
</feature>
<dbReference type="Pfam" id="PF00232">
    <property type="entry name" value="Glyco_hydro_1"/>
    <property type="match status" value="1"/>
</dbReference>
<dbReference type="SUPFAM" id="SSF51445">
    <property type="entry name" value="(Trans)glycosidases"/>
    <property type="match status" value="1"/>
</dbReference>
<dbReference type="PANTHER" id="PTHR10353:SF36">
    <property type="entry name" value="LP05116P"/>
    <property type="match status" value="1"/>
</dbReference>
<evidence type="ECO:0000256" key="11">
    <source>
        <dbReference type="PROSITE-ProRule" id="PRU10055"/>
    </source>
</evidence>
<dbReference type="InterPro" id="IPR018120">
    <property type="entry name" value="Glyco_hydro_1_AS"/>
</dbReference>
<dbReference type="InterPro" id="IPR033132">
    <property type="entry name" value="GH_1_N_CS"/>
</dbReference>
<dbReference type="PROSITE" id="PS00572">
    <property type="entry name" value="GLYCOSYL_HYDROL_F1_1"/>
    <property type="match status" value="1"/>
</dbReference>
<evidence type="ECO:0000256" key="3">
    <source>
        <dbReference type="ARBA" id="ARBA00012744"/>
    </source>
</evidence>
<reference evidence="13" key="1">
    <citation type="submission" date="2021-01" db="EMBL/GenBank/DDBJ databases">
        <title>Whole genome shotgun sequence of Sphaerimonospora thailandensis NBRC 107569.</title>
        <authorList>
            <person name="Komaki H."/>
            <person name="Tamura T."/>
        </authorList>
    </citation>
    <scope>NUCLEOTIDE SEQUENCE</scope>
    <source>
        <strain evidence="13">NBRC 107569</strain>
    </source>
</reference>
<evidence type="ECO:0000313" key="14">
    <source>
        <dbReference type="Proteomes" id="UP000610966"/>
    </source>
</evidence>
<evidence type="ECO:0000256" key="2">
    <source>
        <dbReference type="ARBA" id="ARBA00010838"/>
    </source>
</evidence>
<sequence length="463" mass="51168">MTVFPDGFDRFPFPDDFGRFPDGFIWGAATASYQIEGAVTAGGRGASIWDTFSHTPEKVADGHTGDVACDHYHRYAEDVRLMADLGLKAYRFSIAWPRIQPTGAGPVNPDGLDFYDRLVDELLDQGIAPYATLYHWDLPQPLEDLGGWTNRDTAFRFADYALAVHDRLGDRVRTWTTLNEPWVSAFLGYCSGVHAPGRHSPAEGFRAAHHLLLGHGLAVSALRSAGAAELALTLNLGTVLGKDEEAVARVDALLNRQFLDPALRGRYPAEVLEIAARHGGLEHIGDGDLAVIHQPIELLGVNYYCPTTVSRSPGEPANPAYPGTEDIRFEPPTGPVTAMGWPIEPAGLESLLVRLSRDYPEVGLLITENGAAFDDEVRDDRVPDPDRIHYLDGHLRAAHAAITAGVDLRGYLVWSLLDNFEWAYGYHKRFGIVYVDFTTQRRLPKDSALWYREVIKRNGLQGE</sequence>
<evidence type="ECO:0000313" key="13">
    <source>
        <dbReference type="EMBL" id="GIH68899.1"/>
    </source>
</evidence>
<keyword evidence="5" id="KW-0136">Cellulose degradation</keyword>
<evidence type="ECO:0000256" key="5">
    <source>
        <dbReference type="ARBA" id="ARBA00023001"/>
    </source>
</evidence>
<dbReference type="RefSeq" id="WP_204012370.1">
    <property type="nucleotide sequence ID" value="NZ_BOOG01000011.1"/>
</dbReference>
<dbReference type="PRINTS" id="PR00131">
    <property type="entry name" value="GLHYDRLASE1"/>
</dbReference>